<dbReference type="PANTHER" id="PTHR46531:SF1">
    <property type="entry name" value="ZINC TRANSPORTER 6"/>
    <property type="match status" value="1"/>
</dbReference>
<keyword evidence="6" id="KW-0333">Golgi apparatus</keyword>
<comment type="function">
    <text evidence="10">Has probably no intrinsic transporter activity but together with SLC30A5 forms a functional zinc ion:proton antiporter heterodimer, mediating zinc entry into the lumen of organelles along the secretory pathway. As part of that zinc ion:proton antiporter, contributes to zinc ion homeostasis within the early secretory pathway and regulates the activation and folding of enzymes like alkaline phosphatases and enzymes involved in phosphatidylinositol glycan anchor biosynthesis.</text>
</comment>
<comment type="caution">
    <text evidence="14">The sequence shown here is derived from an EMBL/GenBank/DDBJ whole genome shotgun (WGS) entry which is preliminary data.</text>
</comment>
<dbReference type="OrthoDB" id="5382797at2759"/>
<feature type="transmembrane region" description="Helical" evidence="12">
    <location>
        <begin position="19"/>
        <end position="37"/>
    </location>
</feature>
<evidence type="ECO:0000313" key="14">
    <source>
        <dbReference type="EMBL" id="CAD2122477.1"/>
    </source>
</evidence>
<accession>A0A6V7TI52</accession>
<keyword evidence="8 12" id="KW-0472">Membrane</keyword>
<dbReference type="GO" id="GO:0005794">
    <property type="term" value="C:Golgi apparatus"/>
    <property type="evidence" value="ECO:0007669"/>
    <property type="project" value="UniProtKB-SubCell"/>
</dbReference>
<evidence type="ECO:0000256" key="6">
    <source>
        <dbReference type="ARBA" id="ARBA00023034"/>
    </source>
</evidence>
<evidence type="ECO:0000256" key="12">
    <source>
        <dbReference type="SAM" id="Phobius"/>
    </source>
</evidence>
<dbReference type="GO" id="GO:0016020">
    <property type="term" value="C:membrane"/>
    <property type="evidence" value="ECO:0007669"/>
    <property type="project" value="UniProtKB-SubCell"/>
</dbReference>
<keyword evidence="5 12" id="KW-1133">Transmembrane helix</keyword>
<dbReference type="Proteomes" id="UP000580250">
    <property type="component" value="Unassembled WGS sequence"/>
</dbReference>
<evidence type="ECO:0000259" key="13">
    <source>
        <dbReference type="Pfam" id="PF01545"/>
    </source>
</evidence>
<evidence type="ECO:0000313" key="15">
    <source>
        <dbReference type="Proteomes" id="UP000580250"/>
    </source>
</evidence>
<dbReference type="AlphaFoldDB" id="A0A6V7TI52"/>
<protein>
    <recommendedName>
        <fullName evidence="13">Cation efflux protein transmembrane domain-containing protein</fullName>
    </recommendedName>
</protein>
<feature type="compositionally biased region" description="Basic and acidic residues" evidence="11">
    <location>
        <begin position="350"/>
        <end position="365"/>
    </location>
</feature>
<feature type="transmembrane region" description="Helical" evidence="12">
    <location>
        <begin position="221"/>
        <end position="241"/>
    </location>
</feature>
<keyword evidence="2" id="KW-0813">Transport</keyword>
<evidence type="ECO:0000256" key="11">
    <source>
        <dbReference type="SAM" id="MobiDB-lite"/>
    </source>
</evidence>
<dbReference type="InterPro" id="IPR052005">
    <property type="entry name" value="CDF_SLC30A"/>
</dbReference>
<evidence type="ECO:0000256" key="9">
    <source>
        <dbReference type="ARBA" id="ARBA00038600"/>
    </source>
</evidence>
<evidence type="ECO:0000256" key="3">
    <source>
        <dbReference type="ARBA" id="ARBA00022692"/>
    </source>
</evidence>
<dbReference type="PANTHER" id="PTHR46531">
    <property type="entry name" value="ZINC TRANSPORTER 6"/>
    <property type="match status" value="1"/>
</dbReference>
<keyword evidence="3 12" id="KW-0812">Transmembrane</keyword>
<keyword evidence="4" id="KW-0862">Zinc</keyword>
<feature type="domain" description="Cation efflux protein transmembrane" evidence="13">
    <location>
        <begin position="70"/>
        <end position="250"/>
    </location>
</feature>
<evidence type="ECO:0000256" key="5">
    <source>
        <dbReference type="ARBA" id="ARBA00022989"/>
    </source>
</evidence>
<evidence type="ECO:0000256" key="4">
    <source>
        <dbReference type="ARBA" id="ARBA00022833"/>
    </source>
</evidence>
<feature type="transmembrane region" description="Helical" evidence="12">
    <location>
        <begin position="132"/>
        <end position="152"/>
    </location>
</feature>
<dbReference type="EMBL" id="CAJEWN010000001">
    <property type="protein sequence ID" value="CAD2122477.1"/>
    <property type="molecule type" value="Genomic_DNA"/>
</dbReference>
<evidence type="ECO:0000256" key="1">
    <source>
        <dbReference type="ARBA" id="ARBA00004166"/>
    </source>
</evidence>
<evidence type="ECO:0000256" key="10">
    <source>
        <dbReference type="ARBA" id="ARBA00045455"/>
    </source>
</evidence>
<comment type="subcellular location">
    <subcellularLocation>
        <location evidence="1">Golgi apparatus</location>
        <location evidence="1">trans-Golgi network membrane</location>
        <topology evidence="1">Multi-pass membrane protein</topology>
    </subcellularLocation>
</comment>
<dbReference type="SUPFAM" id="SSF161111">
    <property type="entry name" value="Cation efflux protein transmembrane domain-like"/>
    <property type="match status" value="1"/>
</dbReference>
<comment type="subunit">
    <text evidence="9">Heterodimer with SLC30A5; form a functional zinc ion transmembrane transporter.</text>
</comment>
<evidence type="ECO:0000256" key="7">
    <source>
        <dbReference type="ARBA" id="ARBA00023065"/>
    </source>
</evidence>
<reference evidence="14 15" key="1">
    <citation type="submission" date="2020-08" db="EMBL/GenBank/DDBJ databases">
        <authorList>
            <person name="Koutsovoulos G."/>
            <person name="Danchin GJ E."/>
        </authorList>
    </citation>
    <scope>NUCLEOTIDE SEQUENCE [LARGE SCALE GENOMIC DNA]</scope>
</reference>
<keyword evidence="7" id="KW-0406">Ion transport</keyword>
<dbReference type="InterPro" id="IPR058533">
    <property type="entry name" value="Cation_efflux_TM"/>
</dbReference>
<evidence type="ECO:0000256" key="8">
    <source>
        <dbReference type="ARBA" id="ARBA00023136"/>
    </source>
</evidence>
<feature type="transmembrane region" description="Helical" evidence="12">
    <location>
        <begin position="198"/>
        <end position="215"/>
    </location>
</feature>
<evidence type="ECO:0000256" key="2">
    <source>
        <dbReference type="ARBA" id="ARBA00022448"/>
    </source>
</evidence>
<dbReference type="Pfam" id="PF01545">
    <property type="entry name" value="Cation_efflux"/>
    <property type="match status" value="1"/>
</dbReference>
<sequence>MINGKLIKLLYTDPDNRKFCLFLCFNLCNYYFIFNLCHFCDKIFSYNWVNVDISIFIFCCFFGNYFIFMFTYGYVRAPVLAVFSTTVLAQLSAVFLTKEAVERFFDGGQHHHSHHGGEAAIIQEGDIEKSGYLFYPSILASAISLLTVAYALNDQPFSYVLKHAHSSIIQEHASDISSALCYFVPGLARLLLPRINSLSLLSLISSVCAIFVHWFRSEFYWVDSAAALTLSIVVFSSLMPLSTFTGKILLQTTPPHVQNQIDRLISEASTVDGVLELINAHFWQLDFSTIAGSVDVRVRRDADEQAVLKTIHNKLSSVVNNCTVQILKDPTSTWASQKQHLHNPPTPIHNHHESASHGHSHDHSNNHSHGHSHNHSHEHHHH</sequence>
<organism evidence="14 15">
    <name type="scientific">Meloidogyne enterolobii</name>
    <name type="common">Root-knot nematode worm</name>
    <name type="synonym">Meloidogyne mayaguensis</name>
    <dbReference type="NCBI Taxonomy" id="390850"/>
    <lineage>
        <taxon>Eukaryota</taxon>
        <taxon>Metazoa</taxon>
        <taxon>Ecdysozoa</taxon>
        <taxon>Nematoda</taxon>
        <taxon>Chromadorea</taxon>
        <taxon>Rhabditida</taxon>
        <taxon>Tylenchina</taxon>
        <taxon>Tylenchomorpha</taxon>
        <taxon>Tylenchoidea</taxon>
        <taxon>Meloidogynidae</taxon>
        <taxon>Meloidogyninae</taxon>
        <taxon>Meloidogyne</taxon>
    </lineage>
</organism>
<name>A0A6V7TI52_MELEN</name>
<dbReference type="GO" id="GO:0006829">
    <property type="term" value="P:zinc ion transport"/>
    <property type="evidence" value="ECO:0007669"/>
    <property type="project" value="TreeGrafter"/>
</dbReference>
<feature type="region of interest" description="Disordered" evidence="11">
    <location>
        <begin position="334"/>
        <end position="382"/>
    </location>
</feature>
<proteinExistence type="predicted"/>
<dbReference type="Gene3D" id="1.20.1510.10">
    <property type="entry name" value="Cation efflux protein transmembrane domain"/>
    <property type="match status" value="1"/>
</dbReference>
<feature type="compositionally biased region" description="Basic residues" evidence="11">
    <location>
        <begin position="366"/>
        <end position="382"/>
    </location>
</feature>
<feature type="transmembrane region" description="Helical" evidence="12">
    <location>
        <begin position="49"/>
        <end position="68"/>
    </location>
</feature>
<dbReference type="InterPro" id="IPR027469">
    <property type="entry name" value="Cation_efflux_TMD_sf"/>
</dbReference>
<gene>
    <name evidence="14" type="ORF">MENT_LOCUS184</name>
</gene>